<evidence type="ECO:0000256" key="1">
    <source>
        <dbReference type="PROSITE-ProRule" id="PRU00723"/>
    </source>
</evidence>
<dbReference type="Pfam" id="PF10650">
    <property type="entry name" value="zf-C3H1"/>
    <property type="match status" value="1"/>
</dbReference>
<feature type="compositionally biased region" description="Polar residues" evidence="3">
    <location>
        <begin position="126"/>
        <end position="142"/>
    </location>
</feature>
<dbReference type="GO" id="GO:0008270">
    <property type="term" value="F:zinc ion binding"/>
    <property type="evidence" value="ECO:0007669"/>
    <property type="project" value="UniProtKB-KW"/>
</dbReference>
<dbReference type="PANTHER" id="PTHR21563:SF3">
    <property type="entry name" value="ZINC FINGER C3H1 DOMAIN-CONTAINING PROTEIN"/>
    <property type="match status" value="1"/>
</dbReference>
<feature type="region of interest" description="Disordered" evidence="3">
    <location>
        <begin position="265"/>
        <end position="296"/>
    </location>
</feature>
<dbReference type="GO" id="GO:0000178">
    <property type="term" value="C:exosome (RNase complex)"/>
    <property type="evidence" value="ECO:0007669"/>
    <property type="project" value="TreeGrafter"/>
</dbReference>
<organism evidence="5 6">
    <name type="scientific">Hibiscus syriacus</name>
    <name type="common">Rose of Sharon</name>
    <dbReference type="NCBI Taxonomy" id="106335"/>
    <lineage>
        <taxon>Eukaryota</taxon>
        <taxon>Viridiplantae</taxon>
        <taxon>Streptophyta</taxon>
        <taxon>Embryophyta</taxon>
        <taxon>Tracheophyta</taxon>
        <taxon>Spermatophyta</taxon>
        <taxon>Magnoliopsida</taxon>
        <taxon>eudicotyledons</taxon>
        <taxon>Gunneridae</taxon>
        <taxon>Pentapetalae</taxon>
        <taxon>rosids</taxon>
        <taxon>malvids</taxon>
        <taxon>Malvales</taxon>
        <taxon>Malvaceae</taxon>
        <taxon>Malvoideae</taxon>
        <taxon>Hibiscus</taxon>
    </lineage>
</organism>
<evidence type="ECO:0000313" key="5">
    <source>
        <dbReference type="EMBL" id="KAE8669866.1"/>
    </source>
</evidence>
<comment type="caution">
    <text evidence="5">The sequence shown here is derived from an EMBL/GenBank/DDBJ whole genome shotgun (WGS) entry which is preliminary data.</text>
</comment>
<feature type="compositionally biased region" description="Polar residues" evidence="3">
    <location>
        <begin position="639"/>
        <end position="648"/>
    </location>
</feature>
<dbReference type="GO" id="GO:0005634">
    <property type="term" value="C:nucleus"/>
    <property type="evidence" value="ECO:0007669"/>
    <property type="project" value="TreeGrafter"/>
</dbReference>
<evidence type="ECO:0000313" key="6">
    <source>
        <dbReference type="Proteomes" id="UP000436088"/>
    </source>
</evidence>
<feature type="region of interest" description="Disordered" evidence="3">
    <location>
        <begin position="565"/>
        <end position="648"/>
    </location>
</feature>
<evidence type="ECO:0000256" key="2">
    <source>
        <dbReference type="SAM" id="Coils"/>
    </source>
</evidence>
<dbReference type="InterPro" id="IPR019607">
    <property type="entry name" value="Putative_zinc-finger_domain"/>
</dbReference>
<sequence length="1053" mass="117284">MYQTFAVLNDFSLQENLDYSTAQSSGTIAPPSRSNVAPSAVKPIPPNLSGNAIAGYNIASAADVLSQQPIPPISQKNVEKNQLLVKSTNRSRYAPSGVSNNLVIRFSDDDSGSDLEECSRQKPVENKSNSTWDGSQRPLTSSAQKMNKLGQTSRNITRVIPKKSLSRTFISSMTKTNGGANSKVAVSSVDQGSQVRYFNPRNKNVACQDLMSEQGVVSNNSKLQDLRQQIALRESELKLKAQHKETTTMSLENSGGRKWIATSAYAGSIDPKEPQKKRLKSGGSNFTQSNSGAQPEVCHVKSNSVEKIQKMETNSLEIKDKVEESKKVAPVSKAMSSIKWKKKDDKLVDISSEDTSKVVKDGVDLHKNLQQSKRSSREVDPSVLENKTATLTSISANAMPNNLKYQYTARLWNSLSHVNTSGHSNVDVDIHSLIEIEENLDKELEEAQNHRRLCEIEERNVLKAYRKAQRALIEANARCADLYRQREIGSARYRSLIVDNSCLLWSSRQHGHTRAGLDISDDVPENMNLVPTYNRLLSAYDGLHQPGNDANVQCMNIAPHNMSLRHNNGQNLGSEPCSEQDASTSEPFPHNSNNAANGLRSPCSPIISADEGTSLMDRDSSQPSPDYQQKHKNSEVNEKNANNESSNQDSLLFEASLRSELFARLGVRTSSKNIDSRYNEPYIEREAENDVESGKTQMSNGSITLSVSEAEKKHQFDVSVTSTIFSPSILRSAIDHLKVLSPVSRQREDRVYSEEGAYVNIDEIKQSSQITNSLEEAICDLFGKRMGSYMCDIAIDPSWPLCMYELRGKCNNDECPFQHVKELSKRNTYLNTNDDSNGADSQLVLASYQEQSNGPTKLAKYHDVFISPTYIVSLDILKADPHESVVPWGNAHCWWKYFSICLSLSSIFQKDLPTDERLSTDESFIHGDDGRIEVYGSWNRQSSYFQSRNRIAKKLNQSFDTTIQSLEMALLILNQEVNKLEGMKKALSLLSRSLEADPASETLWMVYLLICYSCSFAAVRVIRNGHNSVCNSARDGRNHGKSEITENMTVIAI</sequence>
<feature type="compositionally biased region" description="Polar residues" evidence="3">
    <location>
        <begin position="580"/>
        <end position="596"/>
    </location>
</feature>
<proteinExistence type="predicted"/>
<keyword evidence="2" id="KW-0175">Coiled coil</keyword>
<accession>A0A6A2Y2W0</accession>
<dbReference type="InterPro" id="IPR000571">
    <property type="entry name" value="Znf_CCCH"/>
</dbReference>
<evidence type="ECO:0000259" key="4">
    <source>
        <dbReference type="PROSITE" id="PS50103"/>
    </source>
</evidence>
<feature type="compositionally biased region" description="Polar residues" evidence="3">
    <location>
        <begin position="22"/>
        <end position="37"/>
    </location>
</feature>
<evidence type="ECO:0000256" key="3">
    <source>
        <dbReference type="SAM" id="MobiDB-lite"/>
    </source>
</evidence>
<dbReference type="EMBL" id="VEPZ02001517">
    <property type="protein sequence ID" value="KAE8669866.1"/>
    <property type="molecule type" value="Genomic_DNA"/>
</dbReference>
<feature type="region of interest" description="Disordered" evidence="3">
    <location>
        <begin position="22"/>
        <end position="42"/>
    </location>
</feature>
<protein>
    <submittedName>
        <fullName evidence="5">RNA-binding family protein, putative isoform 1</fullName>
    </submittedName>
</protein>
<reference evidence="5" key="1">
    <citation type="submission" date="2019-09" db="EMBL/GenBank/DDBJ databases">
        <title>Draft genome information of white flower Hibiscus syriacus.</title>
        <authorList>
            <person name="Kim Y.-M."/>
        </authorList>
    </citation>
    <scope>NUCLEOTIDE SEQUENCE [LARGE SCALE GENOMIC DNA]</scope>
    <source>
        <strain evidence="5">YM2019G1</strain>
    </source>
</reference>
<dbReference type="AlphaFoldDB" id="A0A6A2Y2W0"/>
<dbReference type="PANTHER" id="PTHR21563">
    <property type="entry name" value="ZINC FINGER C3H1 DOMAIN-CONTAINING PROTEIN"/>
    <property type="match status" value="1"/>
</dbReference>
<dbReference type="Proteomes" id="UP000436088">
    <property type="component" value="Unassembled WGS sequence"/>
</dbReference>
<feature type="zinc finger region" description="C3H1-type" evidence="1">
    <location>
        <begin position="796"/>
        <end position="822"/>
    </location>
</feature>
<feature type="compositionally biased region" description="Polar residues" evidence="3">
    <location>
        <begin position="282"/>
        <end position="293"/>
    </location>
</feature>
<feature type="domain" description="C3H1-type" evidence="4">
    <location>
        <begin position="796"/>
        <end position="822"/>
    </location>
</feature>
<keyword evidence="1" id="KW-0479">Metal-binding</keyword>
<name>A0A6A2Y2W0_HIBSY</name>
<keyword evidence="1" id="KW-0863">Zinc-finger</keyword>
<keyword evidence="6" id="KW-1185">Reference proteome</keyword>
<feature type="compositionally biased region" description="Basic and acidic residues" evidence="3">
    <location>
        <begin position="628"/>
        <end position="638"/>
    </location>
</feature>
<dbReference type="PROSITE" id="PS50103">
    <property type="entry name" value="ZF_C3H1"/>
    <property type="match status" value="1"/>
</dbReference>
<keyword evidence="1" id="KW-0862">Zinc</keyword>
<dbReference type="InterPro" id="IPR039278">
    <property type="entry name" value="Red1"/>
</dbReference>
<feature type="coiled-coil region" evidence="2">
    <location>
        <begin position="430"/>
        <end position="485"/>
    </location>
</feature>
<gene>
    <name evidence="5" type="ORF">F3Y22_tig00112215pilonHSYRG00116</name>
</gene>
<feature type="region of interest" description="Disordered" evidence="3">
    <location>
        <begin position="109"/>
        <end position="142"/>
    </location>
</feature>